<dbReference type="RefSeq" id="WP_377162181.1">
    <property type="nucleotide sequence ID" value="NZ_JBHSMQ010000001.1"/>
</dbReference>
<accession>A0ABW0KJN8</accession>
<keyword evidence="4 5" id="KW-0067">ATP-binding</keyword>
<dbReference type="PROSITE" id="PS00108">
    <property type="entry name" value="PROTEIN_KINASE_ST"/>
    <property type="match status" value="1"/>
</dbReference>
<evidence type="ECO:0000256" key="2">
    <source>
        <dbReference type="ARBA" id="ARBA00022741"/>
    </source>
</evidence>
<dbReference type="PANTHER" id="PTHR43289:SF6">
    <property type="entry name" value="SERINE_THREONINE-PROTEIN KINASE NEKL-3"/>
    <property type="match status" value="1"/>
</dbReference>
<feature type="domain" description="Protein kinase" evidence="7">
    <location>
        <begin position="60"/>
        <end position="314"/>
    </location>
</feature>
<reference evidence="9" key="1">
    <citation type="journal article" date="2019" name="Int. J. Syst. Evol. Microbiol.">
        <title>The Global Catalogue of Microorganisms (GCM) 10K type strain sequencing project: providing services to taxonomists for standard genome sequencing and annotation.</title>
        <authorList>
            <consortium name="The Broad Institute Genomics Platform"/>
            <consortium name="The Broad Institute Genome Sequencing Center for Infectious Disease"/>
            <person name="Wu L."/>
            <person name="Ma J."/>
        </authorList>
    </citation>
    <scope>NUCLEOTIDE SEQUENCE [LARGE SCALE GENOMIC DNA]</scope>
    <source>
        <strain evidence="9">CGMCC 4.1469</strain>
    </source>
</reference>
<evidence type="ECO:0000256" key="1">
    <source>
        <dbReference type="ARBA" id="ARBA00022679"/>
    </source>
</evidence>
<evidence type="ECO:0000259" key="7">
    <source>
        <dbReference type="PROSITE" id="PS50011"/>
    </source>
</evidence>
<evidence type="ECO:0000256" key="5">
    <source>
        <dbReference type="PROSITE-ProRule" id="PRU10141"/>
    </source>
</evidence>
<organism evidence="8 9">
    <name type="scientific">Prosthecobacter fluviatilis</name>
    <dbReference type="NCBI Taxonomy" id="445931"/>
    <lineage>
        <taxon>Bacteria</taxon>
        <taxon>Pseudomonadati</taxon>
        <taxon>Verrucomicrobiota</taxon>
        <taxon>Verrucomicrobiia</taxon>
        <taxon>Verrucomicrobiales</taxon>
        <taxon>Verrucomicrobiaceae</taxon>
        <taxon>Prosthecobacter</taxon>
    </lineage>
</organism>
<dbReference type="CDD" id="cd14014">
    <property type="entry name" value="STKc_PknB_like"/>
    <property type="match status" value="1"/>
</dbReference>
<gene>
    <name evidence="8" type="ORF">ACFQDI_00235</name>
</gene>
<protein>
    <submittedName>
        <fullName evidence="8">Protein kinase</fullName>
    </submittedName>
</protein>
<dbReference type="Pfam" id="PF00069">
    <property type="entry name" value="Pkinase"/>
    <property type="match status" value="1"/>
</dbReference>
<dbReference type="EMBL" id="JBHSMQ010000001">
    <property type="protein sequence ID" value="MFC5453267.1"/>
    <property type="molecule type" value="Genomic_DNA"/>
</dbReference>
<proteinExistence type="predicted"/>
<dbReference type="PROSITE" id="PS50011">
    <property type="entry name" value="PROTEIN_KINASE_DOM"/>
    <property type="match status" value="1"/>
</dbReference>
<sequence length="790" mass="85331">MSTNASPTCPQCGQSIPEDAADGLCPRCVLARALAPTEAGSAELHAPPSLEAVRAAFPHLEVTGLIGSGGMGAVFKARQPQLDRFVALKILPEELAGQPDFSARFQREAQALAKLSHPNIVTVHDFGQSGVFFYLLMEFVDGVNLRQLMQARRLTPREALSIVPPVCEALQCAHDHGIVHRDIKPENLLIDKAGAVKIADFGIAKMIGARERACACDPELRTSAPASLPFGTPDYAAPEQSNGTADHRADIYSLGVVLYEMLTGQRPKGKIEMPSKRVQVDVRIDQIVLRALEKTPELRYQTAAEFRTQVEAAVSPPAIPPARQPTDKKRHGCIRLLVIAGVIVLVALGLMVSIHLASRGKAPPVDAGRQAASFAPIVDGILRMPGAASHQYALDLESGKFVAAPEDVLEAVKLHTQGRPPPAADEKLRQWAEDTGADIMLLKTDPHIELVFFGSRLVFPGLSFAKLQPGEAASLAAASGVAAGSAGSSQPTLMVPFQQPALDADGTPKPVLFQTHAGHIGLLQVTGFADSTGGIRVRWKLLRQALDPSMQGASGQPMQDATCTFPLRHASAKAILDSGLRGIIAAGAGGEARTTGDDQQIIVKATQAVMTRVRTFITVMDWPDLMQRSQSDAPPLVIEYPRDTVMHTARSFFHACAVQDTPEILDSLLSPGVLAQLKHETGGKEFQDYQMGGIPDTAWVARLRGDWPGKSEALKRFMREWNRYPLKRLTERPGFSLGFGVKHFCDVSFEGAPQSSYMIMIEPERKGGSPEQAPVYLFSSLPPWWDEKQP</sequence>
<dbReference type="InterPro" id="IPR000719">
    <property type="entry name" value="Prot_kinase_dom"/>
</dbReference>
<dbReference type="Proteomes" id="UP001596052">
    <property type="component" value="Unassembled WGS sequence"/>
</dbReference>
<dbReference type="GO" id="GO:0016301">
    <property type="term" value="F:kinase activity"/>
    <property type="evidence" value="ECO:0007669"/>
    <property type="project" value="UniProtKB-KW"/>
</dbReference>
<dbReference type="PANTHER" id="PTHR43289">
    <property type="entry name" value="MITOGEN-ACTIVATED PROTEIN KINASE KINASE KINASE 20-RELATED"/>
    <property type="match status" value="1"/>
</dbReference>
<comment type="caution">
    <text evidence="8">The sequence shown here is derived from an EMBL/GenBank/DDBJ whole genome shotgun (WGS) entry which is preliminary data.</text>
</comment>
<dbReference type="InterPro" id="IPR011009">
    <property type="entry name" value="Kinase-like_dom_sf"/>
</dbReference>
<dbReference type="InterPro" id="IPR008271">
    <property type="entry name" value="Ser/Thr_kinase_AS"/>
</dbReference>
<evidence type="ECO:0000313" key="8">
    <source>
        <dbReference type="EMBL" id="MFC5453267.1"/>
    </source>
</evidence>
<keyword evidence="6" id="KW-0472">Membrane</keyword>
<dbReference type="SUPFAM" id="SSF56112">
    <property type="entry name" value="Protein kinase-like (PK-like)"/>
    <property type="match status" value="1"/>
</dbReference>
<keyword evidence="6" id="KW-0812">Transmembrane</keyword>
<dbReference type="Gene3D" id="3.30.200.20">
    <property type="entry name" value="Phosphorylase Kinase, domain 1"/>
    <property type="match status" value="1"/>
</dbReference>
<dbReference type="PROSITE" id="PS00107">
    <property type="entry name" value="PROTEIN_KINASE_ATP"/>
    <property type="match status" value="1"/>
</dbReference>
<keyword evidence="6" id="KW-1133">Transmembrane helix</keyword>
<evidence type="ECO:0000256" key="4">
    <source>
        <dbReference type="ARBA" id="ARBA00022840"/>
    </source>
</evidence>
<feature type="transmembrane region" description="Helical" evidence="6">
    <location>
        <begin position="333"/>
        <end position="356"/>
    </location>
</feature>
<evidence type="ECO:0000256" key="3">
    <source>
        <dbReference type="ARBA" id="ARBA00022777"/>
    </source>
</evidence>
<keyword evidence="2 5" id="KW-0547">Nucleotide-binding</keyword>
<dbReference type="SMART" id="SM00220">
    <property type="entry name" value="S_TKc"/>
    <property type="match status" value="1"/>
</dbReference>
<keyword evidence="1" id="KW-0808">Transferase</keyword>
<evidence type="ECO:0000313" key="9">
    <source>
        <dbReference type="Proteomes" id="UP001596052"/>
    </source>
</evidence>
<keyword evidence="3 8" id="KW-0418">Kinase</keyword>
<name>A0ABW0KJN8_9BACT</name>
<dbReference type="InterPro" id="IPR017441">
    <property type="entry name" value="Protein_kinase_ATP_BS"/>
</dbReference>
<feature type="binding site" evidence="5">
    <location>
        <position position="89"/>
    </location>
    <ligand>
        <name>ATP</name>
        <dbReference type="ChEBI" id="CHEBI:30616"/>
    </ligand>
</feature>
<evidence type="ECO:0000256" key="6">
    <source>
        <dbReference type="SAM" id="Phobius"/>
    </source>
</evidence>
<keyword evidence="9" id="KW-1185">Reference proteome</keyword>
<dbReference type="Gene3D" id="1.10.510.10">
    <property type="entry name" value="Transferase(Phosphotransferase) domain 1"/>
    <property type="match status" value="1"/>
</dbReference>